<dbReference type="EMBL" id="JAGRQH010000003">
    <property type="protein sequence ID" value="MBR0559516.1"/>
    <property type="molecule type" value="Genomic_DNA"/>
</dbReference>
<organism evidence="2 3">
    <name type="scientific">Neokomagataea anthophila</name>
    <dbReference type="NCBI Taxonomy" id="2826925"/>
    <lineage>
        <taxon>Bacteria</taxon>
        <taxon>Pseudomonadati</taxon>
        <taxon>Pseudomonadota</taxon>
        <taxon>Alphaproteobacteria</taxon>
        <taxon>Acetobacterales</taxon>
        <taxon>Acetobacteraceae</taxon>
        <taxon>Neokomagataea</taxon>
    </lineage>
</organism>
<proteinExistence type="predicted"/>
<dbReference type="InterPro" id="IPR023346">
    <property type="entry name" value="Lysozyme-like_dom_sf"/>
</dbReference>
<evidence type="ECO:0000259" key="1">
    <source>
        <dbReference type="Pfam" id="PF05838"/>
    </source>
</evidence>
<feature type="domain" description="TtsA-like Glycoside hydrolase family 108" evidence="1">
    <location>
        <begin position="10"/>
        <end position="107"/>
    </location>
</feature>
<dbReference type="InterPro" id="IPR008565">
    <property type="entry name" value="TtsA-like_GH18_dom"/>
</dbReference>
<gene>
    <name evidence="2" type="ORF">KB213_05530</name>
</gene>
<reference evidence="2 3" key="1">
    <citation type="submission" date="2021-04" db="EMBL/GenBank/DDBJ databases">
        <title>The complete genome sequence of Neokomagataea sp. TBRC 2177.</title>
        <authorList>
            <person name="Charoenyingcharoen P."/>
            <person name="Yukphan P."/>
        </authorList>
    </citation>
    <scope>NUCLEOTIDE SEQUENCE [LARGE SCALE GENOMIC DNA]</scope>
    <source>
        <strain evidence="2 3">TBRC 2177</strain>
    </source>
</reference>
<dbReference type="SUPFAM" id="SSF53955">
    <property type="entry name" value="Lysozyme-like"/>
    <property type="match status" value="2"/>
</dbReference>
<evidence type="ECO:0000313" key="3">
    <source>
        <dbReference type="Proteomes" id="UP000677812"/>
    </source>
</evidence>
<dbReference type="RefSeq" id="WP_211681099.1">
    <property type="nucleotide sequence ID" value="NZ_JAGRQH010000003.1"/>
</dbReference>
<dbReference type="Gene3D" id="1.20.141.10">
    <property type="entry name" value="Chitosanase, subunit A, domain 1"/>
    <property type="match status" value="1"/>
</dbReference>
<keyword evidence="3" id="KW-1185">Reference proteome</keyword>
<dbReference type="Pfam" id="PF05838">
    <property type="entry name" value="Glyco_hydro_108"/>
    <property type="match status" value="1"/>
</dbReference>
<protein>
    <recommendedName>
        <fullName evidence="1">TtsA-like Glycoside hydrolase family 108 domain-containing protein</fullName>
    </recommendedName>
</protein>
<sequence>MQSNFSTITQFTASREGLYQCLRDDPGNWTLGAVGCGRLVGTMRGISAPVMGRWVGDPHLITPKIMQAISAETFSAIYAALYWRAINGAHLPSGIDVMLCDFAFNAGIARSAKQLQQIIGFVPSDIDGDIGPQTLHALETAPLSVIAGAVTGSYRTALQRDVGVTPDGVLGIETLQTVEQMGQRHRLIVYALASRQEAAYRSFQKFTYFGRGWLERLAERLALALRVVAAPEM</sequence>
<comment type="caution">
    <text evidence="2">The sequence shown here is derived from an EMBL/GenBank/DDBJ whole genome shotgun (WGS) entry which is preliminary data.</text>
</comment>
<accession>A0ABS5E6T0</accession>
<evidence type="ECO:0000313" key="2">
    <source>
        <dbReference type="EMBL" id="MBR0559516.1"/>
    </source>
</evidence>
<name>A0ABS5E6T0_9PROT</name>
<dbReference type="Proteomes" id="UP000677812">
    <property type="component" value="Unassembled WGS sequence"/>
</dbReference>